<comment type="caution">
    <text evidence="2">The sequence shown here is derived from an EMBL/GenBank/DDBJ whole genome shotgun (WGS) entry which is preliminary data.</text>
</comment>
<feature type="transmembrane region" description="Helical" evidence="1">
    <location>
        <begin position="56"/>
        <end position="75"/>
    </location>
</feature>
<dbReference type="Proteomes" id="UP000318416">
    <property type="component" value="Unassembled WGS sequence"/>
</dbReference>
<dbReference type="InterPro" id="IPR021257">
    <property type="entry name" value="DUF2809"/>
</dbReference>
<dbReference type="Pfam" id="PF10990">
    <property type="entry name" value="DUF2809"/>
    <property type="match status" value="1"/>
</dbReference>
<dbReference type="RefSeq" id="WP_145796804.1">
    <property type="nucleotide sequence ID" value="NZ_BAAABR010000039.1"/>
</dbReference>
<keyword evidence="1" id="KW-0812">Transmembrane</keyword>
<keyword evidence="1" id="KW-0472">Membrane</keyword>
<name>A0A561F1H2_9ACTN</name>
<dbReference type="OrthoDB" id="3874273at2"/>
<dbReference type="AlphaFoldDB" id="A0A561F1H2"/>
<reference evidence="2 3" key="1">
    <citation type="submission" date="2019-06" db="EMBL/GenBank/DDBJ databases">
        <title>Sequencing the genomes of 1000 actinobacteria strains.</title>
        <authorList>
            <person name="Klenk H.-P."/>
        </authorList>
    </citation>
    <scope>NUCLEOTIDE SEQUENCE [LARGE SCALE GENOMIC DNA]</scope>
    <source>
        <strain evidence="2 3">DSM 41649</strain>
    </source>
</reference>
<organism evidence="2 3">
    <name type="scientific">Kitasatospora atroaurantiaca</name>
    <dbReference type="NCBI Taxonomy" id="285545"/>
    <lineage>
        <taxon>Bacteria</taxon>
        <taxon>Bacillati</taxon>
        <taxon>Actinomycetota</taxon>
        <taxon>Actinomycetes</taxon>
        <taxon>Kitasatosporales</taxon>
        <taxon>Streptomycetaceae</taxon>
        <taxon>Kitasatospora</taxon>
    </lineage>
</organism>
<proteinExistence type="predicted"/>
<sequence>MRIRVLILVVTVILAGLGVMALIEGEPADVFRDALYTTVWYLLVLVAAPRARPARVAGIALGLSFAVEFFQLTGFPEAHPSARILLGSTFSAPDLLWYTLGAAACLVAHHRTRTRG</sequence>
<gene>
    <name evidence="2" type="ORF">FB465_6914</name>
</gene>
<keyword evidence="3" id="KW-1185">Reference proteome</keyword>
<keyword evidence="1" id="KW-1133">Transmembrane helix</keyword>
<evidence type="ECO:0000256" key="1">
    <source>
        <dbReference type="SAM" id="Phobius"/>
    </source>
</evidence>
<dbReference type="EMBL" id="VIVR01000001">
    <property type="protein sequence ID" value="TWE21713.1"/>
    <property type="molecule type" value="Genomic_DNA"/>
</dbReference>
<evidence type="ECO:0000313" key="2">
    <source>
        <dbReference type="EMBL" id="TWE21713.1"/>
    </source>
</evidence>
<protein>
    <submittedName>
        <fullName evidence="2">Uncharacterized protein DUF2809</fullName>
    </submittedName>
</protein>
<feature type="transmembrane region" description="Helical" evidence="1">
    <location>
        <begin position="31"/>
        <end position="49"/>
    </location>
</feature>
<evidence type="ECO:0000313" key="3">
    <source>
        <dbReference type="Proteomes" id="UP000318416"/>
    </source>
</evidence>
<accession>A0A561F1H2</accession>
<feature type="transmembrane region" description="Helical" evidence="1">
    <location>
        <begin position="95"/>
        <end position="112"/>
    </location>
</feature>